<dbReference type="Proteomes" id="UP000198932">
    <property type="component" value="Unassembled WGS sequence"/>
</dbReference>
<evidence type="ECO:0000256" key="1">
    <source>
        <dbReference type="SAM" id="MobiDB-lite"/>
    </source>
</evidence>
<feature type="compositionally biased region" description="Basic and acidic residues" evidence="1">
    <location>
        <begin position="352"/>
        <end position="364"/>
    </location>
</feature>
<dbReference type="EMBL" id="FOYN01000003">
    <property type="protein sequence ID" value="SFR49191.1"/>
    <property type="molecule type" value="Genomic_DNA"/>
</dbReference>
<dbReference type="OrthoDB" id="185087at2157"/>
<evidence type="ECO:0000313" key="3">
    <source>
        <dbReference type="Proteomes" id="UP000198932"/>
    </source>
</evidence>
<gene>
    <name evidence="2" type="ORF">SAMN04487937_2422</name>
</gene>
<organism evidence="2 3">
    <name type="scientific">Halorubrum sodomense</name>
    <dbReference type="NCBI Taxonomy" id="35743"/>
    <lineage>
        <taxon>Archaea</taxon>
        <taxon>Methanobacteriati</taxon>
        <taxon>Methanobacteriota</taxon>
        <taxon>Stenosarchaea group</taxon>
        <taxon>Halobacteria</taxon>
        <taxon>Halobacteriales</taxon>
        <taxon>Haloferacaceae</taxon>
        <taxon>Halorubrum</taxon>
    </lineage>
</organism>
<dbReference type="STRING" id="35743.SAMN04487937_2422"/>
<dbReference type="PANTHER" id="PTHR39662:SF1">
    <property type="entry name" value="DUF354 DOMAIN-CONTAINING PROTEIN"/>
    <property type="match status" value="1"/>
</dbReference>
<feature type="region of interest" description="Disordered" evidence="1">
    <location>
        <begin position="347"/>
        <end position="374"/>
    </location>
</feature>
<evidence type="ECO:0000313" key="2">
    <source>
        <dbReference type="EMBL" id="SFR49191.1"/>
    </source>
</evidence>
<evidence type="ECO:0008006" key="4">
    <source>
        <dbReference type="Google" id="ProtNLM"/>
    </source>
</evidence>
<reference evidence="3" key="1">
    <citation type="submission" date="2016-10" db="EMBL/GenBank/DDBJ databases">
        <authorList>
            <person name="Varghese N."/>
            <person name="Submissions S."/>
        </authorList>
    </citation>
    <scope>NUCLEOTIDE SEQUENCE [LARGE SCALE GENOMIC DNA]</scope>
    <source>
        <strain evidence="3">RD 26</strain>
    </source>
</reference>
<dbReference type="Pfam" id="PF04007">
    <property type="entry name" value="DUF354"/>
    <property type="match status" value="1"/>
</dbReference>
<dbReference type="AlphaFoldDB" id="A0A1I6H4E9"/>
<dbReference type="InterPro" id="IPR007152">
    <property type="entry name" value="DUF354"/>
</dbReference>
<dbReference type="PANTHER" id="PTHR39662">
    <property type="entry name" value="DUF354 DOMAIN-CONTAINING PROTEIN-RELATED"/>
    <property type="match status" value="1"/>
</dbReference>
<name>A0A1I6H4E9_HALSD</name>
<sequence>MRFVFFTNTPAHVHLYKHAVDRLERAGHDVLVLGRDYGCTVALLDRYDLPYRIYGACGTTKESLFRNLPWHYARLVPAVRSFAPDVIFGVGAYAAHAGLVSGAPAVLVLDSEPTSLDHAVSRPFAAAFLTPHTFGKDLGESHYQFHGFCETAYLHPDAYRPNPEIRDALDLADDEAFVLLRFNAFGSHHDVGHSGFAPEQRERLVETFADHAAVFVSDEGGTLDLDSLPAREFDVHPALLHDALSAARLVVTDTQTVCTEAALLGTPVVRSNSFVGDGDMGNFTELERRGLVVNTPEFEEVVSTGVDVLRDESIGEDWRRRRDEYVGGLVDLTDVIVAVAEADGGTAVPGLERWRGGTERHTPDRSTPLTEEST</sequence>
<accession>A0A1I6H4E9</accession>
<proteinExistence type="predicted"/>
<dbReference type="RefSeq" id="WP_092922474.1">
    <property type="nucleotide sequence ID" value="NZ_FOYN01000003.1"/>
</dbReference>
<feature type="compositionally biased region" description="Polar residues" evidence="1">
    <location>
        <begin position="365"/>
        <end position="374"/>
    </location>
</feature>
<dbReference type="SUPFAM" id="SSF53756">
    <property type="entry name" value="UDP-Glycosyltransferase/glycogen phosphorylase"/>
    <property type="match status" value="1"/>
</dbReference>
<keyword evidence="3" id="KW-1185">Reference proteome</keyword>
<protein>
    <recommendedName>
        <fullName evidence="4">DUF354 domain-containing protein</fullName>
    </recommendedName>
</protein>